<evidence type="ECO:0000256" key="3">
    <source>
        <dbReference type="ARBA" id="ARBA00014212"/>
    </source>
</evidence>
<dbReference type="EC" id="3.1.2.22" evidence="2"/>
<evidence type="ECO:0000256" key="7">
    <source>
        <dbReference type="ARBA" id="ARBA00023180"/>
    </source>
</evidence>
<accession>A0A9P8E1S3</accession>
<evidence type="ECO:0000256" key="9">
    <source>
        <dbReference type="SAM" id="SignalP"/>
    </source>
</evidence>
<dbReference type="SUPFAM" id="SSF53474">
    <property type="entry name" value="alpha/beta-Hydrolases"/>
    <property type="match status" value="1"/>
</dbReference>
<keyword evidence="4 9" id="KW-0732">Signal</keyword>
<gene>
    <name evidence="10" type="ORF">KCU76_g16253</name>
</gene>
<evidence type="ECO:0000256" key="5">
    <source>
        <dbReference type="ARBA" id="ARBA00022801"/>
    </source>
</evidence>
<dbReference type="FunFam" id="3.40.50.1820:FF:000107">
    <property type="entry name" value="Palmitoyl-protein thioesterase 1"/>
    <property type="match status" value="1"/>
</dbReference>
<comment type="caution">
    <text evidence="10">The sequence shown here is derived from an EMBL/GenBank/DDBJ whole genome shotgun (WGS) entry which is preliminary data.</text>
</comment>
<dbReference type="Gene3D" id="3.40.50.1820">
    <property type="entry name" value="alpha/beta hydrolase"/>
    <property type="match status" value="1"/>
</dbReference>
<dbReference type="PRINTS" id="PR00414">
    <property type="entry name" value="PPTHIESTRASE"/>
</dbReference>
<feature type="signal peptide" evidence="9">
    <location>
        <begin position="1"/>
        <end position="15"/>
    </location>
</feature>
<keyword evidence="6" id="KW-1015">Disulfide bond</keyword>
<comment type="similarity">
    <text evidence="1">Belongs to the palmitoyl-protein thioesterase family.</text>
</comment>
<evidence type="ECO:0000256" key="6">
    <source>
        <dbReference type="ARBA" id="ARBA00023157"/>
    </source>
</evidence>
<keyword evidence="7" id="KW-0325">Glycoprotein</keyword>
<reference evidence="10" key="2">
    <citation type="submission" date="2021-08" db="EMBL/GenBank/DDBJ databases">
        <authorList>
            <person name="Gostincar C."/>
            <person name="Sun X."/>
            <person name="Song Z."/>
            <person name="Gunde-Cimerman N."/>
        </authorList>
    </citation>
    <scope>NUCLEOTIDE SEQUENCE</scope>
    <source>
        <strain evidence="10">EXF-9911</strain>
    </source>
</reference>
<dbReference type="OrthoDB" id="10263094at2759"/>
<dbReference type="EMBL" id="JAHFXF010001146">
    <property type="protein sequence ID" value="KAG9674813.1"/>
    <property type="molecule type" value="Genomic_DNA"/>
</dbReference>
<feature type="non-terminal residue" evidence="10">
    <location>
        <position position="455"/>
    </location>
</feature>
<dbReference type="Proteomes" id="UP000779574">
    <property type="component" value="Unassembled WGS sequence"/>
</dbReference>
<feature type="chain" id="PRO_5040221537" description="Palmitoyl-protein thioesterase 1" evidence="9">
    <location>
        <begin position="16"/>
        <end position="455"/>
    </location>
</feature>
<name>A0A9P8E1S3_AURME</name>
<reference evidence="10" key="1">
    <citation type="journal article" date="2021" name="J Fungi (Basel)">
        <title>Virulence traits and population genomics of the black yeast Aureobasidium melanogenum.</title>
        <authorList>
            <person name="Cernosa A."/>
            <person name="Sun X."/>
            <person name="Gostincar C."/>
            <person name="Fang C."/>
            <person name="Gunde-Cimerman N."/>
            <person name="Song Z."/>
        </authorList>
    </citation>
    <scope>NUCLEOTIDE SEQUENCE</scope>
    <source>
        <strain evidence="10">EXF-9911</strain>
    </source>
</reference>
<evidence type="ECO:0000256" key="1">
    <source>
        <dbReference type="ARBA" id="ARBA00010758"/>
    </source>
</evidence>
<dbReference type="GO" id="GO:0008474">
    <property type="term" value="F:palmitoyl-(protein) hydrolase activity"/>
    <property type="evidence" value="ECO:0007669"/>
    <property type="project" value="UniProtKB-EC"/>
</dbReference>
<proteinExistence type="inferred from homology"/>
<dbReference type="PANTHER" id="PTHR11247">
    <property type="entry name" value="PALMITOYL-PROTEIN THIOESTERASE/DOLICHYLDIPHOSPHATASE 1"/>
    <property type="match status" value="1"/>
</dbReference>
<evidence type="ECO:0000256" key="2">
    <source>
        <dbReference type="ARBA" id="ARBA00012423"/>
    </source>
</evidence>
<evidence type="ECO:0000256" key="4">
    <source>
        <dbReference type="ARBA" id="ARBA00022729"/>
    </source>
</evidence>
<dbReference type="AlphaFoldDB" id="A0A9P8E1S3"/>
<evidence type="ECO:0000313" key="10">
    <source>
        <dbReference type="EMBL" id="KAG9674813.1"/>
    </source>
</evidence>
<protein>
    <recommendedName>
        <fullName evidence="3">Palmitoyl-protein thioesterase 1</fullName>
        <ecNumber evidence="2">3.1.2.22</ecNumber>
    </recommendedName>
    <alternativeName>
        <fullName evidence="8">Palmitoyl-protein hydrolase 1</fullName>
    </alternativeName>
</protein>
<evidence type="ECO:0000313" key="11">
    <source>
        <dbReference type="Proteomes" id="UP000779574"/>
    </source>
</evidence>
<organism evidence="10 11">
    <name type="scientific">Aureobasidium melanogenum</name>
    <name type="common">Aureobasidium pullulans var. melanogenum</name>
    <dbReference type="NCBI Taxonomy" id="46634"/>
    <lineage>
        <taxon>Eukaryota</taxon>
        <taxon>Fungi</taxon>
        <taxon>Dikarya</taxon>
        <taxon>Ascomycota</taxon>
        <taxon>Pezizomycotina</taxon>
        <taxon>Dothideomycetes</taxon>
        <taxon>Dothideomycetidae</taxon>
        <taxon>Dothideales</taxon>
        <taxon>Saccotheciaceae</taxon>
        <taxon>Aureobasidium</taxon>
    </lineage>
</organism>
<dbReference type="Pfam" id="PF02089">
    <property type="entry name" value="Palm_thioest"/>
    <property type="match status" value="1"/>
</dbReference>
<dbReference type="InterPro" id="IPR002472">
    <property type="entry name" value="Palm_thioest"/>
</dbReference>
<dbReference type="InterPro" id="IPR029058">
    <property type="entry name" value="AB_hydrolase_fold"/>
</dbReference>
<dbReference type="PANTHER" id="PTHR11247:SF8">
    <property type="entry name" value="PALMITOYL-PROTEIN THIOESTERASE 1"/>
    <property type="match status" value="1"/>
</dbReference>
<sequence>MRLTTALPLLPLVAALPTAQPSAKPLPLLIWHGLGDRYDADGIADVAALADEIHPGTLVYPIRLADDGSADSRATFFGNLTTQLASVCDTLSSNSSFSSNNTRIDALGFSQGGQFLRGLIETCPGISVRSLVTFGSQHNGIARFQNCGTWDLVCKGAMAAIKGNAFGEWVQGNIVPAQYYKETNQTTGEPTKNYLENSNFIAKINNERHNKSAEYKQRLASLDNFAMYVFDEDKTVIPKESGWFAEVNMTSMEVTGLRDRDIYKEDWIGLKQLDKKGALEFRNTSGGHMDLNEKVLTEAFVDFFGAEKKSPLNIEEQQNYWSAVGTRHAIILESFNDHMYRKVLEGKIAIEDRYQDSYPHWNFRGGPKTTEKCKYIFQALRNTPLQVFKISIKSEIIHQTNMAWWVIHQIPPRHITSQTHRSSIAYVHLPLLFAATYISLNTSRPFNEDSPINVT</sequence>
<evidence type="ECO:0000256" key="8">
    <source>
        <dbReference type="ARBA" id="ARBA00031934"/>
    </source>
</evidence>
<keyword evidence="5" id="KW-0378">Hydrolase</keyword>